<evidence type="ECO:0000313" key="2">
    <source>
        <dbReference type="Proteomes" id="UP001596411"/>
    </source>
</evidence>
<gene>
    <name evidence="1" type="ORF">ACFQH5_11220</name>
</gene>
<organism evidence="1 2">
    <name type="scientific">Halomonas salifodinae</name>
    <dbReference type="NCBI Taxonomy" id="438745"/>
    <lineage>
        <taxon>Bacteria</taxon>
        <taxon>Pseudomonadati</taxon>
        <taxon>Pseudomonadota</taxon>
        <taxon>Gammaproteobacteria</taxon>
        <taxon>Oceanospirillales</taxon>
        <taxon>Halomonadaceae</taxon>
        <taxon>Halomonas</taxon>
    </lineage>
</organism>
<dbReference type="RefSeq" id="WP_346063585.1">
    <property type="nucleotide sequence ID" value="NZ_BAAADR010000018.1"/>
</dbReference>
<dbReference type="Proteomes" id="UP001596411">
    <property type="component" value="Unassembled WGS sequence"/>
</dbReference>
<proteinExistence type="predicted"/>
<dbReference type="EMBL" id="JBHSZP010000018">
    <property type="protein sequence ID" value="MFC7090115.1"/>
    <property type="molecule type" value="Genomic_DNA"/>
</dbReference>
<sequence length="462" mass="51396">MSVSIRDVMTDPALFGDQFSGDSWAPWTSLLCGFYGLALNREERRIFHSITRRSSSPKEACEELWLVVGRRGGKSQCAALLAVFIAAFHDYSDRLSPGEVATCAVLAADRKQARSVFRYVVGLLHSNPMLSSMIVREDKEGIELSNRTVIEVGTASFRSTRGYSFCAVIADEIAFWRSEDSANPDREIIDAIRPGLATLNGKLICLSSPYARRGELWETYKRHFGQDGPILVAQAPTRIMNPSLPQRVITRAYHRDEASARAEYGAEFRTDVESFVTLEALESVTRPSPLVRPYDSRYGYVAFVDPAGGGKDEYTMAIGHREGDILCIDRVDAARGVPAEITARYSGVLREYNVKRINLDKYGGSWPADEFGKHGITAEHSPKVRSELYIDSLPAIASERVELPPDERMIQQWTTLERRTSRAGRDSVDHAPGAHDDRANAVAGLIALHGQVKPYVPIRSWL</sequence>
<name>A0ABW2EVR6_9GAMM</name>
<dbReference type="InterPro" id="IPR027417">
    <property type="entry name" value="P-loop_NTPase"/>
</dbReference>
<accession>A0ABW2EVR6</accession>
<reference evidence="2" key="1">
    <citation type="journal article" date="2019" name="Int. J. Syst. Evol. Microbiol.">
        <title>The Global Catalogue of Microorganisms (GCM) 10K type strain sequencing project: providing services to taxonomists for standard genome sequencing and annotation.</title>
        <authorList>
            <consortium name="The Broad Institute Genomics Platform"/>
            <consortium name="The Broad Institute Genome Sequencing Center for Infectious Disease"/>
            <person name="Wu L."/>
            <person name="Ma J."/>
        </authorList>
    </citation>
    <scope>NUCLEOTIDE SEQUENCE [LARGE SCALE GENOMIC DNA]</scope>
    <source>
        <strain evidence="2">CGMCC 1.13666</strain>
    </source>
</reference>
<comment type="caution">
    <text evidence="1">The sequence shown here is derived from an EMBL/GenBank/DDBJ whole genome shotgun (WGS) entry which is preliminary data.</text>
</comment>
<evidence type="ECO:0008006" key="3">
    <source>
        <dbReference type="Google" id="ProtNLM"/>
    </source>
</evidence>
<dbReference type="Gene3D" id="3.40.50.300">
    <property type="entry name" value="P-loop containing nucleotide triphosphate hydrolases"/>
    <property type="match status" value="1"/>
</dbReference>
<protein>
    <recommendedName>
        <fullName evidence="3">Terminase</fullName>
    </recommendedName>
</protein>
<evidence type="ECO:0000313" key="1">
    <source>
        <dbReference type="EMBL" id="MFC7090115.1"/>
    </source>
</evidence>
<keyword evidence="2" id="KW-1185">Reference proteome</keyword>
<dbReference type="Gene3D" id="3.30.420.240">
    <property type="match status" value="1"/>
</dbReference>